<dbReference type="GO" id="GO:0046872">
    <property type="term" value="F:metal ion binding"/>
    <property type="evidence" value="ECO:0007669"/>
    <property type="project" value="UniProtKB-KW"/>
</dbReference>
<dbReference type="GO" id="GO:0016491">
    <property type="term" value="F:oxidoreductase activity"/>
    <property type="evidence" value="ECO:0007669"/>
    <property type="project" value="UniProtKB-KW"/>
</dbReference>
<keyword evidence="7" id="KW-0408">Iron</keyword>
<accession>A0A6J6L1A1</accession>
<feature type="transmembrane region" description="Helical" evidence="12">
    <location>
        <begin position="134"/>
        <end position="155"/>
    </location>
</feature>
<dbReference type="EMBL" id="CAEZWD010000126">
    <property type="protein sequence ID" value="CAB4654968.1"/>
    <property type="molecule type" value="Genomic_DNA"/>
</dbReference>
<feature type="transmembrane region" description="Helical" evidence="12">
    <location>
        <begin position="71"/>
        <end position="88"/>
    </location>
</feature>
<evidence type="ECO:0000256" key="5">
    <source>
        <dbReference type="ARBA" id="ARBA00022989"/>
    </source>
</evidence>
<comment type="subcellular location">
    <subcellularLocation>
        <location evidence="1">Membrane</location>
        <topology evidence="1">Multi-pass membrane protein</topology>
    </subcellularLocation>
</comment>
<dbReference type="PANTHER" id="PTHR35457">
    <property type="entry name" value="HEME A SYNTHASE"/>
    <property type="match status" value="1"/>
</dbReference>
<feature type="transmembrane region" description="Helical" evidence="12">
    <location>
        <begin position="217"/>
        <end position="240"/>
    </location>
</feature>
<gene>
    <name evidence="13" type="ORF">UFOPK2171_00848</name>
</gene>
<evidence type="ECO:0000256" key="9">
    <source>
        <dbReference type="ARBA" id="ARBA00023136"/>
    </source>
</evidence>
<comment type="pathway">
    <text evidence="11">Porphyrin-containing compound metabolism.</text>
</comment>
<keyword evidence="10" id="KW-1015">Disulfide bond</keyword>
<dbReference type="InterPro" id="IPR003780">
    <property type="entry name" value="COX15/CtaA_fam"/>
</dbReference>
<keyword evidence="5 12" id="KW-1133">Transmembrane helix</keyword>
<dbReference type="GO" id="GO:0016020">
    <property type="term" value="C:membrane"/>
    <property type="evidence" value="ECO:0007669"/>
    <property type="project" value="UniProtKB-SubCell"/>
</dbReference>
<evidence type="ECO:0000256" key="10">
    <source>
        <dbReference type="ARBA" id="ARBA00023157"/>
    </source>
</evidence>
<sequence length="304" mass="32697">MIPPKLRTWQHRTLIANLIAQTGIVLTGATVRLTASGLGCPTWPECVAGSIAPTSEQTEAFHKYIEFGNRLLTFVLLIVAIASLFAVYKHNQERRLAGLAKRRSLTILALGILFGIFAQAILGGITVLTGLHPLIVAAHFMVSIGLITVAVILLVKAQEADDRPVALQVAKPIDLGMRIHIWLALVVIAVGTLVTGSGPHAGDTNDIVRLGFEFRNITTIHAALVWLYLGLTAGLLVALLATAAPKHVTKQAWIVVGVCIAQGFVGYTQFFTGLPWGLVAVHVLGACLLWIFTVRIYLARNTRG</sequence>
<feature type="transmembrane region" description="Helical" evidence="12">
    <location>
        <begin position="108"/>
        <end position="128"/>
    </location>
</feature>
<protein>
    <submittedName>
        <fullName evidence="13">Unannotated protein</fullName>
    </submittedName>
</protein>
<keyword evidence="8" id="KW-0350">Heme biosynthesis</keyword>
<feature type="transmembrane region" description="Helical" evidence="12">
    <location>
        <begin position="252"/>
        <end position="270"/>
    </location>
</feature>
<evidence type="ECO:0000256" key="7">
    <source>
        <dbReference type="ARBA" id="ARBA00023004"/>
    </source>
</evidence>
<evidence type="ECO:0000256" key="11">
    <source>
        <dbReference type="ARBA" id="ARBA00023444"/>
    </source>
</evidence>
<organism evidence="13">
    <name type="scientific">freshwater metagenome</name>
    <dbReference type="NCBI Taxonomy" id="449393"/>
    <lineage>
        <taxon>unclassified sequences</taxon>
        <taxon>metagenomes</taxon>
        <taxon>ecological metagenomes</taxon>
    </lineage>
</organism>
<keyword evidence="4" id="KW-0479">Metal-binding</keyword>
<evidence type="ECO:0000256" key="8">
    <source>
        <dbReference type="ARBA" id="ARBA00023133"/>
    </source>
</evidence>
<reference evidence="13" key="1">
    <citation type="submission" date="2020-05" db="EMBL/GenBank/DDBJ databases">
        <authorList>
            <person name="Chiriac C."/>
            <person name="Salcher M."/>
            <person name="Ghai R."/>
            <person name="Kavagutti S V."/>
        </authorList>
    </citation>
    <scope>NUCLEOTIDE SEQUENCE</scope>
</reference>
<dbReference type="InterPro" id="IPR050450">
    <property type="entry name" value="COX15/CtaA_HemeA_synthase"/>
</dbReference>
<proteinExistence type="predicted"/>
<dbReference type="PANTHER" id="PTHR35457:SF1">
    <property type="entry name" value="HEME A SYNTHASE"/>
    <property type="match status" value="1"/>
</dbReference>
<feature type="transmembrane region" description="Helical" evidence="12">
    <location>
        <begin position="276"/>
        <end position="298"/>
    </location>
</feature>
<feature type="transmembrane region" description="Helical" evidence="12">
    <location>
        <begin position="175"/>
        <end position="197"/>
    </location>
</feature>
<dbReference type="AlphaFoldDB" id="A0A6J6L1A1"/>
<evidence type="ECO:0000256" key="2">
    <source>
        <dbReference type="ARBA" id="ARBA00022475"/>
    </source>
</evidence>
<keyword evidence="9 12" id="KW-0472">Membrane</keyword>
<evidence type="ECO:0000313" key="13">
    <source>
        <dbReference type="EMBL" id="CAB4654968.1"/>
    </source>
</evidence>
<evidence type="ECO:0000256" key="12">
    <source>
        <dbReference type="SAM" id="Phobius"/>
    </source>
</evidence>
<name>A0A6J6L1A1_9ZZZZ</name>
<dbReference type="Pfam" id="PF02628">
    <property type="entry name" value="COX15-CtaA"/>
    <property type="match status" value="1"/>
</dbReference>
<dbReference type="GO" id="GO:0006784">
    <property type="term" value="P:heme A biosynthetic process"/>
    <property type="evidence" value="ECO:0007669"/>
    <property type="project" value="InterPro"/>
</dbReference>
<evidence type="ECO:0000256" key="1">
    <source>
        <dbReference type="ARBA" id="ARBA00004141"/>
    </source>
</evidence>
<keyword evidence="3 12" id="KW-0812">Transmembrane</keyword>
<keyword evidence="2" id="KW-1003">Cell membrane</keyword>
<evidence type="ECO:0000256" key="4">
    <source>
        <dbReference type="ARBA" id="ARBA00022723"/>
    </source>
</evidence>
<evidence type="ECO:0000256" key="6">
    <source>
        <dbReference type="ARBA" id="ARBA00023002"/>
    </source>
</evidence>
<evidence type="ECO:0000256" key="3">
    <source>
        <dbReference type="ARBA" id="ARBA00022692"/>
    </source>
</evidence>
<keyword evidence="6" id="KW-0560">Oxidoreductase</keyword>